<proteinExistence type="predicted"/>
<keyword evidence="3" id="KW-1185">Reference proteome</keyword>
<gene>
    <name evidence="2" type="ORF">H1R20_g13409</name>
</gene>
<feature type="compositionally biased region" description="Basic and acidic residues" evidence="1">
    <location>
        <begin position="125"/>
        <end position="151"/>
    </location>
</feature>
<sequence length="151" mass="16735">MTLAIYTKTEIDSIYLITYVRIYFVLTKETRIRLGSFIVRNLVGDVINATQSAIQRPASTLELAAALALLDQKYAERSPELLQRLWTLASPKDPPPLVRSTNSTVAHLPLDQAPAGLQPAKRKRATSDPDFPRRTRGGDTDPDKSPSPHAK</sequence>
<evidence type="ECO:0000256" key="1">
    <source>
        <dbReference type="SAM" id="MobiDB-lite"/>
    </source>
</evidence>
<evidence type="ECO:0000313" key="2">
    <source>
        <dbReference type="EMBL" id="KAJ2923687.1"/>
    </source>
</evidence>
<feature type="non-terminal residue" evidence="2">
    <location>
        <position position="151"/>
    </location>
</feature>
<dbReference type="AlphaFoldDB" id="A0A9W8IVW9"/>
<name>A0A9W8IVW9_9AGAR</name>
<dbReference type="EMBL" id="JANBPK010001295">
    <property type="protein sequence ID" value="KAJ2923687.1"/>
    <property type="molecule type" value="Genomic_DNA"/>
</dbReference>
<accession>A0A9W8IVW9</accession>
<reference evidence="2" key="1">
    <citation type="submission" date="2022-06" db="EMBL/GenBank/DDBJ databases">
        <title>Genome Sequence of Candolleomyces eurysporus.</title>
        <authorList>
            <person name="Buettner E."/>
        </authorList>
    </citation>
    <scope>NUCLEOTIDE SEQUENCE</scope>
    <source>
        <strain evidence="2">VTCC 930004</strain>
    </source>
</reference>
<organism evidence="2 3">
    <name type="scientific">Candolleomyces eurysporus</name>
    <dbReference type="NCBI Taxonomy" id="2828524"/>
    <lineage>
        <taxon>Eukaryota</taxon>
        <taxon>Fungi</taxon>
        <taxon>Dikarya</taxon>
        <taxon>Basidiomycota</taxon>
        <taxon>Agaricomycotina</taxon>
        <taxon>Agaricomycetes</taxon>
        <taxon>Agaricomycetidae</taxon>
        <taxon>Agaricales</taxon>
        <taxon>Agaricineae</taxon>
        <taxon>Psathyrellaceae</taxon>
        <taxon>Candolleomyces</taxon>
    </lineage>
</organism>
<evidence type="ECO:0000313" key="3">
    <source>
        <dbReference type="Proteomes" id="UP001140091"/>
    </source>
</evidence>
<comment type="caution">
    <text evidence="2">The sequence shown here is derived from an EMBL/GenBank/DDBJ whole genome shotgun (WGS) entry which is preliminary data.</text>
</comment>
<feature type="region of interest" description="Disordered" evidence="1">
    <location>
        <begin position="89"/>
        <end position="151"/>
    </location>
</feature>
<dbReference type="Proteomes" id="UP001140091">
    <property type="component" value="Unassembled WGS sequence"/>
</dbReference>
<protein>
    <submittedName>
        <fullName evidence="2">Uncharacterized protein</fullName>
    </submittedName>
</protein>